<organism evidence="1 2">
    <name type="scientific">Ornithinibacillus halophilus</name>
    <dbReference type="NCBI Taxonomy" id="930117"/>
    <lineage>
        <taxon>Bacteria</taxon>
        <taxon>Bacillati</taxon>
        <taxon>Bacillota</taxon>
        <taxon>Bacilli</taxon>
        <taxon>Bacillales</taxon>
        <taxon>Bacillaceae</taxon>
        <taxon>Ornithinibacillus</taxon>
    </lineage>
</organism>
<evidence type="ECO:0000313" key="2">
    <source>
        <dbReference type="Proteomes" id="UP000183988"/>
    </source>
</evidence>
<accession>A0A1M5HWF6</accession>
<evidence type="ECO:0008006" key="3">
    <source>
        <dbReference type="Google" id="ProtNLM"/>
    </source>
</evidence>
<dbReference type="PROSITE" id="PS51257">
    <property type="entry name" value="PROKAR_LIPOPROTEIN"/>
    <property type="match status" value="1"/>
</dbReference>
<reference evidence="1 2" key="1">
    <citation type="submission" date="2016-11" db="EMBL/GenBank/DDBJ databases">
        <authorList>
            <person name="Jaros S."/>
            <person name="Januszkiewicz K."/>
            <person name="Wedrychowicz H."/>
        </authorList>
    </citation>
    <scope>NUCLEOTIDE SEQUENCE [LARGE SCALE GENOMIC DNA]</scope>
    <source>
        <strain evidence="1 2">IBRC-M 10683</strain>
    </source>
</reference>
<dbReference type="AlphaFoldDB" id="A0A1M5HWF6"/>
<keyword evidence="2" id="KW-1185">Reference proteome</keyword>
<dbReference type="EMBL" id="FQVW01000020">
    <property type="protein sequence ID" value="SHG20286.1"/>
    <property type="molecule type" value="Genomic_DNA"/>
</dbReference>
<sequence>MKLALIIGVVITFIVSCLTSGYEAKPGVPKHNQ</sequence>
<evidence type="ECO:0000313" key="1">
    <source>
        <dbReference type="EMBL" id="SHG20286.1"/>
    </source>
</evidence>
<dbReference type="Proteomes" id="UP000183988">
    <property type="component" value="Unassembled WGS sequence"/>
</dbReference>
<name>A0A1M5HWF6_9BACI</name>
<proteinExistence type="predicted"/>
<protein>
    <recommendedName>
        <fullName evidence="3">Lipoprotein</fullName>
    </recommendedName>
</protein>
<gene>
    <name evidence="1" type="ORF">SAMN05216225_10207</name>
</gene>